<proteinExistence type="predicted"/>
<name>A0ABY5N170_9SPHN</name>
<dbReference type="SUPFAM" id="SSF53474">
    <property type="entry name" value="alpha/beta-Hydrolases"/>
    <property type="match status" value="1"/>
</dbReference>
<dbReference type="EMBL" id="CP097253">
    <property type="protein sequence ID" value="UUR09302.1"/>
    <property type="molecule type" value="Genomic_DNA"/>
</dbReference>
<accession>A0ABY5N170</accession>
<keyword evidence="3" id="KW-1185">Reference proteome</keyword>
<dbReference type="Pfam" id="PF00756">
    <property type="entry name" value="Esterase"/>
    <property type="match status" value="1"/>
</dbReference>
<dbReference type="RefSeq" id="WP_249505070.1">
    <property type="nucleotide sequence ID" value="NZ_CP097253.1"/>
</dbReference>
<feature type="signal peptide" evidence="1">
    <location>
        <begin position="1"/>
        <end position="20"/>
    </location>
</feature>
<sequence length="301" mass="33418">MRWLLAIAALIFVLVSPAGAQGRFVEFDQPADIGQVHVTVWVPPGYDREPGRHYPVLYMHDGQNVFFPKRSGFNKVWAADKAALKLIAARKVAPFIIVAADHPGAPRYLRYFPTRVANPEFAKGIAGFAKGKLAGDDYLTFLAETLKPRIDREYRTRSQPRFTAVAGSSMGGLISLYALTERADVFGKAAAVSTHSPLVDPGLLTQQPQMAEMVKADWRRYLSTRLGAPGGRKLWMDHGTETLDAGYAPYQAVLDEGVAKAGWTRGKYFESRVYKGTAHEENAWAARLPEILGWLLADWKR</sequence>
<reference evidence="2 3" key="1">
    <citation type="submission" date="2022-05" db="EMBL/GenBank/DDBJ databases">
        <title>S8-45 Sphingomonas ultraviolaceadurans.</title>
        <authorList>
            <person name="Liu Y."/>
        </authorList>
    </citation>
    <scope>NUCLEOTIDE SEQUENCE [LARGE SCALE GENOMIC DNA]</scope>
    <source>
        <strain evidence="2 3">S8-45</strain>
    </source>
</reference>
<keyword evidence="2" id="KW-0378">Hydrolase</keyword>
<dbReference type="PANTHER" id="PTHR48098:SF6">
    <property type="entry name" value="FERRI-BACILLIBACTIN ESTERASE BESA"/>
    <property type="match status" value="1"/>
</dbReference>
<organism evidence="2 3">
    <name type="scientific">Sphingomonas glaciei</name>
    <dbReference type="NCBI Taxonomy" id="2938948"/>
    <lineage>
        <taxon>Bacteria</taxon>
        <taxon>Pseudomonadati</taxon>
        <taxon>Pseudomonadota</taxon>
        <taxon>Alphaproteobacteria</taxon>
        <taxon>Sphingomonadales</taxon>
        <taxon>Sphingomonadaceae</taxon>
        <taxon>Sphingomonas</taxon>
    </lineage>
</organism>
<evidence type="ECO:0000313" key="2">
    <source>
        <dbReference type="EMBL" id="UUR09302.1"/>
    </source>
</evidence>
<dbReference type="Gene3D" id="3.40.50.1820">
    <property type="entry name" value="alpha/beta hydrolase"/>
    <property type="match status" value="1"/>
</dbReference>
<feature type="chain" id="PRO_5045268003" evidence="1">
    <location>
        <begin position="21"/>
        <end position="301"/>
    </location>
</feature>
<dbReference type="Proteomes" id="UP000831921">
    <property type="component" value="Chromosome"/>
</dbReference>
<evidence type="ECO:0000256" key="1">
    <source>
        <dbReference type="SAM" id="SignalP"/>
    </source>
</evidence>
<keyword evidence="1" id="KW-0732">Signal</keyword>
<gene>
    <name evidence="2" type="ORF">M1K48_06740</name>
</gene>
<evidence type="ECO:0000313" key="3">
    <source>
        <dbReference type="Proteomes" id="UP000831921"/>
    </source>
</evidence>
<dbReference type="PANTHER" id="PTHR48098">
    <property type="entry name" value="ENTEROCHELIN ESTERASE-RELATED"/>
    <property type="match status" value="1"/>
</dbReference>
<protein>
    <submittedName>
        <fullName evidence="2">Alpha/beta hydrolase-fold protein</fullName>
    </submittedName>
</protein>
<dbReference type="InterPro" id="IPR000801">
    <property type="entry name" value="Esterase-like"/>
</dbReference>
<dbReference type="InterPro" id="IPR029058">
    <property type="entry name" value="AB_hydrolase_fold"/>
</dbReference>
<dbReference type="GO" id="GO:0016787">
    <property type="term" value="F:hydrolase activity"/>
    <property type="evidence" value="ECO:0007669"/>
    <property type="project" value="UniProtKB-KW"/>
</dbReference>
<dbReference type="InterPro" id="IPR050583">
    <property type="entry name" value="Mycobacterial_A85_antigen"/>
</dbReference>